<dbReference type="AlphaFoldDB" id="A0A1H0B749"/>
<dbReference type="EMBL" id="FNHI01000026">
    <property type="protein sequence ID" value="SDN41477.1"/>
    <property type="molecule type" value="Genomic_DNA"/>
</dbReference>
<evidence type="ECO:0000313" key="1">
    <source>
        <dbReference type="EMBL" id="SDN41477.1"/>
    </source>
</evidence>
<keyword evidence="2" id="KW-1185">Reference proteome</keyword>
<dbReference type="STRING" id="1196353.SAMN05444921_12690"/>
<name>A0A1H0B749_9ACTN</name>
<evidence type="ECO:0000313" key="2">
    <source>
        <dbReference type="Proteomes" id="UP000199063"/>
    </source>
</evidence>
<proteinExistence type="predicted"/>
<organism evidence="1 2">
    <name type="scientific">Streptomyces wuyuanensis</name>
    <dbReference type="NCBI Taxonomy" id="1196353"/>
    <lineage>
        <taxon>Bacteria</taxon>
        <taxon>Bacillati</taxon>
        <taxon>Actinomycetota</taxon>
        <taxon>Actinomycetes</taxon>
        <taxon>Kitasatosporales</taxon>
        <taxon>Streptomycetaceae</taxon>
        <taxon>Streptomyces</taxon>
    </lineage>
</organism>
<protein>
    <submittedName>
        <fullName evidence="1">Uncharacterized protein</fullName>
    </submittedName>
</protein>
<sequence>MAGDLMIKEMCLMAETAVENQSAEQVVQVPSSAVSDEQLVAMLVDRAQTRACN</sequence>
<dbReference type="RefSeq" id="WP_167746135.1">
    <property type="nucleotide sequence ID" value="NZ_FNHI01000026.1"/>
</dbReference>
<accession>A0A1H0B749</accession>
<reference evidence="2" key="1">
    <citation type="submission" date="2016-10" db="EMBL/GenBank/DDBJ databases">
        <authorList>
            <person name="Varghese N."/>
            <person name="Submissions S."/>
        </authorList>
    </citation>
    <scope>NUCLEOTIDE SEQUENCE [LARGE SCALE GENOMIC DNA]</scope>
    <source>
        <strain evidence="2">CGMCC 4.7042</strain>
    </source>
</reference>
<gene>
    <name evidence="1" type="ORF">SAMN05444921_12690</name>
</gene>
<dbReference type="Proteomes" id="UP000199063">
    <property type="component" value="Unassembled WGS sequence"/>
</dbReference>
<dbReference type="GeneID" id="96657151"/>